<dbReference type="SMART" id="SM00220">
    <property type="entry name" value="S_TKc"/>
    <property type="match status" value="1"/>
</dbReference>
<evidence type="ECO:0000256" key="3">
    <source>
        <dbReference type="ARBA" id="ARBA00022679"/>
    </source>
</evidence>
<feature type="compositionally biased region" description="Basic and acidic residues" evidence="10">
    <location>
        <begin position="642"/>
        <end position="652"/>
    </location>
</feature>
<evidence type="ECO:0000259" key="11">
    <source>
        <dbReference type="PROSITE" id="PS50011"/>
    </source>
</evidence>
<evidence type="ECO:0000256" key="9">
    <source>
        <dbReference type="PROSITE-ProRule" id="PRU10141"/>
    </source>
</evidence>
<reference evidence="12" key="1">
    <citation type="submission" date="2023-04" db="EMBL/GenBank/DDBJ databases">
        <title>Ambrosiozyma monospora NBRC 1965.</title>
        <authorList>
            <person name="Ichikawa N."/>
            <person name="Sato H."/>
            <person name="Tonouchi N."/>
        </authorList>
    </citation>
    <scope>NUCLEOTIDE SEQUENCE</scope>
    <source>
        <strain evidence="12">NBRC 1965</strain>
    </source>
</reference>
<evidence type="ECO:0000256" key="4">
    <source>
        <dbReference type="ARBA" id="ARBA00022741"/>
    </source>
</evidence>
<dbReference type="EC" id="2.7.11.1" evidence="1"/>
<dbReference type="OrthoDB" id="6513151at2759"/>
<feature type="region of interest" description="Disordered" evidence="10">
    <location>
        <begin position="1"/>
        <end position="51"/>
    </location>
</feature>
<feature type="region of interest" description="Disordered" evidence="10">
    <location>
        <begin position="63"/>
        <end position="192"/>
    </location>
</feature>
<feature type="compositionally biased region" description="Low complexity" evidence="10">
    <location>
        <begin position="499"/>
        <end position="530"/>
    </location>
</feature>
<dbReference type="InterPro" id="IPR011009">
    <property type="entry name" value="Kinase-like_dom_sf"/>
</dbReference>
<evidence type="ECO:0000313" key="13">
    <source>
        <dbReference type="Proteomes" id="UP001165063"/>
    </source>
</evidence>
<dbReference type="PANTHER" id="PTHR24343">
    <property type="entry name" value="SERINE/THREONINE KINASE"/>
    <property type="match status" value="1"/>
</dbReference>
<evidence type="ECO:0000256" key="8">
    <source>
        <dbReference type="ARBA" id="ARBA00048679"/>
    </source>
</evidence>
<name>A0A9W7DFK8_AMBMO</name>
<organism evidence="12 13">
    <name type="scientific">Ambrosiozyma monospora</name>
    <name type="common">Yeast</name>
    <name type="synonym">Endomycopsis monosporus</name>
    <dbReference type="NCBI Taxonomy" id="43982"/>
    <lineage>
        <taxon>Eukaryota</taxon>
        <taxon>Fungi</taxon>
        <taxon>Dikarya</taxon>
        <taxon>Ascomycota</taxon>
        <taxon>Saccharomycotina</taxon>
        <taxon>Pichiomycetes</taxon>
        <taxon>Pichiales</taxon>
        <taxon>Pichiaceae</taxon>
        <taxon>Ambrosiozyma</taxon>
    </lineage>
</organism>
<feature type="compositionally biased region" description="Pro residues" evidence="10">
    <location>
        <begin position="612"/>
        <end position="622"/>
    </location>
</feature>
<dbReference type="PROSITE" id="PS00108">
    <property type="entry name" value="PROTEIN_KINASE_ST"/>
    <property type="match status" value="1"/>
</dbReference>
<comment type="caution">
    <text evidence="12">The sequence shown here is derived from an EMBL/GenBank/DDBJ whole genome shotgun (WGS) entry which is preliminary data.</text>
</comment>
<keyword evidence="5" id="KW-0418">Kinase</keyword>
<evidence type="ECO:0000256" key="7">
    <source>
        <dbReference type="ARBA" id="ARBA00047899"/>
    </source>
</evidence>
<dbReference type="InterPro" id="IPR000719">
    <property type="entry name" value="Prot_kinase_dom"/>
</dbReference>
<dbReference type="Pfam" id="PF00069">
    <property type="entry name" value="Pkinase"/>
    <property type="match status" value="1"/>
</dbReference>
<dbReference type="PROSITE" id="PS00107">
    <property type="entry name" value="PROTEIN_KINASE_ATP"/>
    <property type="match status" value="1"/>
</dbReference>
<feature type="region of interest" description="Disordered" evidence="10">
    <location>
        <begin position="581"/>
        <end position="675"/>
    </location>
</feature>
<feature type="compositionally biased region" description="Low complexity" evidence="10">
    <location>
        <begin position="127"/>
        <end position="152"/>
    </location>
</feature>
<feature type="compositionally biased region" description="Low complexity" evidence="10">
    <location>
        <begin position="66"/>
        <end position="81"/>
    </location>
</feature>
<dbReference type="SUPFAM" id="SSF56112">
    <property type="entry name" value="Protein kinase-like (PK-like)"/>
    <property type="match status" value="1"/>
</dbReference>
<feature type="binding site" evidence="9">
    <location>
        <position position="244"/>
    </location>
    <ligand>
        <name>ATP</name>
        <dbReference type="ChEBI" id="CHEBI:30616"/>
    </ligand>
</feature>
<evidence type="ECO:0000256" key="1">
    <source>
        <dbReference type="ARBA" id="ARBA00012513"/>
    </source>
</evidence>
<dbReference type="InterPro" id="IPR017441">
    <property type="entry name" value="Protein_kinase_ATP_BS"/>
</dbReference>
<feature type="compositionally biased region" description="Basic and acidic residues" evidence="10">
    <location>
        <begin position="532"/>
        <end position="546"/>
    </location>
</feature>
<dbReference type="InterPro" id="IPR008271">
    <property type="entry name" value="Ser/Thr_kinase_AS"/>
</dbReference>
<proteinExistence type="predicted"/>
<feature type="compositionally biased region" description="Pro residues" evidence="10">
    <location>
        <begin position="590"/>
        <end position="602"/>
    </location>
</feature>
<feature type="compositionally biased region" description="Basic and acidic residues" evidence="10">
    <location>
        <begin position="460"/>
        <end position="470"/>
    </location>
</feature>
<feature type="compositionally biased region" description="Low complexity" evidence="10">
    <location>
        <begin position="27"/>
        <end position="47"/>
    </location>
</feature>
<keyword evidence="4 9" id="KW-0547">Nucleotide-binding</keyword>
<dbReference type="GO" id="GO:0030447">
    <property type="term" value="P:filamentous growth"/>
    <property type="evidence" value="ECO:0007669"/>
    <property type="project" value="UniProtKB-ARBA"/>
</dbReference>
<dbReference type="EMBL" id="BSXU01001835">
    <property type="protein sequence ID" value="GMG31522.1"/>
    <property type="molecule type" value="Genomic_DNA"/>
</dbReference>
<keyword evidence="13" id="KW-1185">Reference proteome</keyword>
<dbReference type="GO" id="GO:0005829">
    <property type="term" value="C:cytosol"/>
    <property type="evidence" value="ECO:0007669"/>
    <property type="project" value="TreeGrafter"/>
</dbReference>
<feature type="domain" description="Protein kinase" evidence="11">
    <location>
        <begin position="215"/>
        <end position="716"/>
    </location>
</feature>
<dbReference type="PANTHER" id="PTHR24343:SF137">
    <property type="entry name" value="SERINE_THREONINE-PROTEIN KINASE HRK1"/>
    <property type="match status" value="1"/>
</dbReference>
<keyword evidence="6 9" id="KW-0067">ATP-binding</keyword>
<dbReference type="PROSITE" id="PS50011">
    <property type="entry name" value="PROTEIN_KINASE_DOM"/>
    <property type="match status" value="1"/>
</dbReference>
<comment type="catalytic activity">
    <reaction evidence="7">
        <text>L-threonyl-[protein] + ATP = O-phospho-L-threonyl-[protein] + ADP + H(+)</text>
        <dbReference type="Rhea" id="RHEA:46608"/>
        <dbReference type="Rhea" id="RHEA-COMP:11060"/>
        <dbReference type="Rhea" id="RHEA-COMP:11605"/>
        <dbReference type="ChEBI" id="CHEBI:15378"/>
        <dbReference type="ChEBI" id="CHEBI:30013"/>
        <dbReference type="ChEBI" id="CHEBI:30616"/>
        <dbReference type="ChEBI" id="CHEBI:61977"/>
        <dbReference type="ChEBI" id="CHEBI:456216"/>
        <dbReference type="EC" id="2.7.11.1"/>
    </reaction>
</comment>
<feature type="compositionally biased region" description="Low complexity" evidence="10">
    <location>
        <begin position="159"/>
        <end position="183"/>
    </location>
</feature>
<keyword evidence="3" id="KW-0808">Transferase</keyword>
<evidence type="ECO:0000256" key="10">
    <source>
        <dbReference type="SAM" id="MobiDB-lite"/>
    </source>
</evidence>
<dbReference type="Proteomes" id="UP001165063">
    <property type="component" value="Unassembled WGS sequence"/>
</dbReference>
<feature type="region of interest" description="Disordered" evidence="10">
    <location>
        <begin position="460"/>
        <end position="557"/>
    </location>
</feature>
<feature type="compositionally biased region" description="Low complexity" evidence="10">
    <location>
        <begin position="471"/>
        <end position="483"/>
    </location>
</feature>
<accession>A0A9W7DFK8</accession>
<evidence type="ECO:0000256" key="6">
    <source>
        <dbReference type="ARBA" id="ARBA00022840"/>
    </source>
</evidence>
<protein>
    <recommendedName>
        <fullName evidence="1">non-specific serine/threonine protein kinase</fullName>
        <ecNumber evidence="1">2.7.11.1</ecNumber>
    </recommendedName>
</protein>
<feature type="compositionally biased region" description="Pro residues" evidence="10">
    <location>
        <begin position="484"/>
        <end position="498"/>
    </location>
</feature>
<sequence>MPSRFGSLANLTHLKHSSQDDKHSNHSNHSSISPSVSSAPMAPSGSSKRSIISRNDSIAEEHRIQHYQQQQQQNQSQQPQQLNHRHSSSSYVPPAQPASPTTNKSSMVGLKRFFRPSKKSSNEHHNNNNNNNNHNHSSTHISAGGSSTSLRSSGHHNSHSLLSPHVTSGSGSGSTNAGTTVTSPTFTHDAHNNMIVKPDPKFWDDLEGSLTKKYGKMGKMLGSGAGGSVRLITRDSDGVTFAVKEFVPRRPNESIKEYAKKCTAEFCIGSTLHHPNVIQTLDIISENNQYFEVMEYAPIDFFAVVMSGKMTRSEINCCIKQITLGVAYLHSVGLAHRDLKLDNCVVTKDGIVKLIDFGSAVVFKYPFEEDVVYAHGIVGSDPYLAPEVLTRTDHYDPQLVDIWSIAIIYCCMTLKRFPWKAPKKEDPSFSLYSMPDDIPHDYVESARHHKELLAERKKKIAEQRARDEAAKLAAANPNSNSNPTPNPNPTTAPAPVPTTAPAATDATATTQATDNTTAPAASETKPTTATTEDDKEKSKDNNDKKQQQQQDGSNVDKLVEDTSKLTINGQIVRADQAAPVIAPSNDSAPAPAPTPAPTPASTPAPASTSTPEPNPNPNPNPQPQSTTTTQPVQPPAVQQKPIKKDEKPERRQTTTTTTISTTKPTTRGPTTRRQIHGPYRLMRLLPHASRPLISKMLTIDPLKRASMSEIVKDEWFMEIKYCTVVDDDGSGGGDGKKKVVLDPGHCHTVDV</sequence>
<keyword evidence="2" id="KW-0723">Serine/threonine-protein kinase</keyword>
<dbReference type="Gene3D" id="1.10.510.10">
    <property type="entry name" value="Transferase(Phosphotransferase) domain 1"/>
    <property type="match status" value="2"/>
</dbReference>
<evidence type="ECO:0000256" key="5">
    <source>
        <dbReference type="ARBA" id="ARBA00022777"/>
    </source>
</evidence>
<feature type="compositionally biased region" description="Low complexity" evidence="10">
    <location>
        <begin position="623"/>
        <end position="639"/>
    </location>
</feature>
<gene>
    <name evidence="12" type="ORF">Amon01_000399800</name>
</gene>
<feature type="compositionally biased region" description="Low complexity" evidence="10">
    <location>
        <begin position="653"/>
        <end position="672"/>
    </location>
</feature>
<dbReference type="GO" id="GO:0004674">
    <property type="term" value="F:protein serine/threonine kinase activity"/>
    <property type="evidence" value="ECO:0007669"/>
    <property type="project" value="UniProtKB-KW"/>
</dbReference>
<dbReference type="GO" id="GO:0005524">
    <property type="term" value="F:ATP binding"/>
    <property type="evidence" value="ECO:0007669"/>
    <property type="project" value="UniProtKB-UniRule"/>
</dbReference>
<comment type="catalytic activity">
    <reaction evidence="8">
        <text>L-seryl-[protein] + ATP = O-phospho-L-seryl-[protein] + ADP + H(+)</text>
        <dbReference type="Rhea" id="RHEA:17989"/>
        <dbReference type="Rhea" id="RHEA-COMP:9863"/>
        <dbReference type="Rhea" id="RHEA-COMP:11604"/>
        <dbReference type="ChEBI" id="CHEBI:15378"/>
        <dbReference type="ChEBI" id="CHEBI:29999"/>
        <dbReference type="ChEBI" id="CHEBI:30616"/>
        <dbReference type="ChEBI" id="CHEBI:83421"/>
        <dbReference type="ChEBI" id="CHEBI:456216"/>
        <dbReference type="EC" id="2.7.11.1"/>
    </reaction>
</comment>
<evidence type="ECO:0000313" key="12">
    <source>
        <dbReference type="EMBL" id="GMG31522.1"/>
    </source>
</evidence>
<dbReference type="AlphaFoldDB" id="A0A9W7DFK8"/>
<evidence type="ECO:0000256" key="2">
    <source>
        <dbReference type="ARBA" id="ARBA00022527"/>
    </source>
</evidence>